<proteinExistence type="inferred from homology"/>
<evidence type="ECO:0000256" key="1">
    <source>
        <dbReference type="ARBA" id="ARBA00004141"/>
    </source>
</evidence>
<dbReference type="OrthoDB" id="258719at2759"/>
<dbReference type="GeneID" id="40315893"/>
<protein>
    <recommendedName>
        <fullName evidence="9">Transmembrane protein</fullName>
    </recommendedName>
</protein>
<evidence type="ECO:0000256" key="6">
    <source>
        <dbReference type="SAM" id="Phobius"/>
    </source>
</evidence>
<feature type="transmembrane region" description="Helical" evidence="6">
    <location>
        <begin position="91"/>
        <end position="112"/>
    </location>
</feature>
<dbReference type="Proteomes" id="UP000284403">
    <property type="component" value="Unassembled WGS sequence"/>
</dbReference>
<sequence length="129" mass="14273">MGHTEAQYAMCPTSERVMKEVTGKPGNIHSGFPYHWLDSKHPNRARRRIGNLYWNGWRAFVMGFVLSGAGMTFLALGLGCLAFVEDAPRGCALLFVGAMLSLPGLYSLTVLWCYVCGSRDYSYSQLLVG</sequence>
<comment type="subcellular location">
    <subcellularLocation>
        <location evidence="1">Membrane</location>
        <topology evidence="1">Multi-pass membrane protein</topology>
    </subcellularLocation>
</comment>
<dbReference type="AlphaFoldDB" id="A0A3R7PGV8"/>
<dbReference type="GO" id="GO:0016020">
    <property type="term" value="C:membrane"/>
    <property type="evidence" value="ECO:0007669"/>
    <property type="project" value="UniProtKB-SubCell"/>
</dbReference>
<dbReference type="EMBL" id="MKKU01000089">
    <property type="protein sequence ID" value="RNF25134.1"/>
    <property type="molecule type" value="Genomic_DNA"/>
</dbReference>
<evidence type="ECO:0000256" key="2">
    <source>
        <dbReference type="ARBA" id="ARBA00007743"/>
    </source>
</evidence>
<dbReference type="Pfam" id="PF05915">
    <property type="entry name" value="TMEM_230_134"/>
    <property type="match status" value="1"/>
</dbReference>
<organism evidence="7 8">
    <name type="scientific">Trypanosoma conorhini</name>
    <dbReference type="NCBI Taxonomy" id="83891"/>
    <lineage>
        <taxon>Eukaryota</taxon>
        <taxon>Discoba</taxon>
        <taxon>Euglenozoa</taxon>
        <taxon>Kinetoplastea</taxon>
        <taxon>Metakinetoplastina</taxon>
        <taxon>Trypanosomatida</taxon>
        <taxon>Trypanosomatidae</taxon>
        <taxon>Trypanosoma</taxon>
    </lineage>
</organism>
<keyword evidence="4 6" id="KW-1133">Transmembrane helix</keyword>
<accession>A0A3R7PGV8</accession>
<keyword evidence="8" id="KW-1185">Reference proteome</keyword>
<comment type="caution">
    <text evidence="7">The sequence shown here is derived from an EMBL/GenBank/DDBJ whole genome shotgun (WGS) entry which is preliminary data.</text>
</comment>
<keyword evidence="5 6" id="KW-0472">Membrane</keyword>
<keyword evidence="3 6" id="KW-0812">Transmembrane</keyword>
<evidence type="ECO:0000256" key="3">
    <source>
        <dbReference type="ARBA" id="ARBA00022692"/>
    </source>
</evidence>
<dbReference type="RefSeq" id="XP_029230659.1">
    <property type="nucleotide sequence ID" value="XM_029369210.1"/>
</dbReference>
<evidence type="ECO:0000256" key="4">
    <source>
        <dbReference type="ARBA" id="ARBA00022989"/>
    </source>
</evidence>
<evidence type="ECO:0000313" key="8">
    <source>
        <dbReference type="Proteomes" id="UP000284403"/>
    </source>
</evidence>
<reference evidence="7 8" key="1">
    <citation type="journal article" date="2018" name="BMC Genomics">
        <title>Genomic comparison of Trypanosoma conorhini and Trypanosoma rangeli to Trypanosoma cruzi strains of high and low virulence.</title>
        <authorList>
            <person name="Bradwell K.R."/>
            <person name="Koparde V.N."/>
            <person name="Matveyev A.V."/>
            <person name="Serrano M.G."/>
            <person name="Alves J.M."/>
            <person name="Parikh H."/>
            <person name="Huang B."/>
            <person name="Lee V."/>
            <person name="Espinosa-Alvarez O."/>
            <person name="Ortiz P.A."/>
            <person name="Costa-Martins A.G."/>
            <person name="Teixeira M.M."/>
            <person name="Buck G.A."/>
        </authorList>
    </citation>
    <scope>NUCLEOTIDE SEQUENCE [LARGE SCALE GENOMIC DNA]</scope>
    <source>
        <strain evidence="7 8">025E</strain>
    </source>
</reference>
<name>A0A3R7PGV8_9TRYP</name>
<evidence type="ECO:0000256" key="5">
    <source>
        <dbReference type="ARBA" id="ARBA00023136"/>
    </source>
</evidence>
<dbReference type="InterPro" id="IPR008590">
    <property type="entry name" value="TMEM_230/134"/>
</dbReference>
<evidence type="ECO:0008006" key="9">
    <source>
        <dbReference type="Google" id="ProtNLM"/>
    </source>
</evidence>
<comment type="similarity">
    <text evidence="2">Belongs to the TMEM134/TMEM230 family.</text>
</comment>
<gene>
    <name evidence="7" type="ORF">Tco025E_02282</name>
</gene>
<evidence type="ECO:0000313" key="7">
    <source>
        <dbReference type="EMBL" id="RNF25134.1"/>
    </source>
</evidence>
<feature type="transmembrane region" description="Helical" evidence="6">
    <location>
        <begin position="60"/>
        <end position="84"/>
    </location>
</feature>